<keyword evidence="7" id="KW-0234">DNA repair</keyword>
<dbReference type="SUPFAM" id="SSF52141">
    <property type="entry name" value="Uracil-DNA glycosylase-like"/>
    <property type="match status" value="1"/>
</dbReference>
<evidence type="ECO:0000313" key="12">
    <source>
        <dbReference type="Proteomes" id="UP001166004"/>
    </source>
</evidence>
<dbReference type="Gene3D" id="3.40.470.10">
    <property type="entry name" value="Uracil-DNA glycosylase-like domain"/>
    <property type="match status" value="1"/>
</dbReference>
<proteinExistence type="inferred from homology"/>
<evidence type="ECO:0000313" key="11">
    <source>
        <dbReference type="EMBL" id="NMN68129.1"/>
    </source>
</evidence>
<dbReference type="Proteomes" id="UP001166004">
    <property type="component" value="Unassembled WGS sequence"/>
</dbReference>
<dbReference type="Pfam" id="PF03167">
    <property type="entry name" value="UDG"/>
    <property type="match status" value="1"/>
</dbReference>
<dbReference type="InterPro" id="IPR044147">
    <property type="entry name" value="UdgB-like"/>
</dbReference>
<feature type="domain" description="Uracil-DNA glycosylase-like" evidence="10">
    <location>
        <begin position="47"/>
        <end position="218"/>
    </location>
</feature>
<protein>
    <recommendedName>
        <fullName evidence="9">Type-5 uracil-DNA glycosylase</fullName>
    </recommendedName>
</protein>
<keyword evidence="6" id="KW-0411">Iron-sulfur</keyword>
<dbReference type="PANTHER" id="PTHR33693:SF3">
    <property type="entry name" value="TYPE-5 URACIL-DNA GLYCOSYLASE"/>
    <property type="match status" value="1"/>
</dbReference>
<dbReference type="InterPro" id="IPR036895">
    <property type="entry name" value="Uracil-DNA_glycosylase-like_sf"/>
</dbReference>
<dbReference type="SMART" id="SM00987">
    <property type="entry name" value="UreE_C"/>
    <property type="match status" value="1"/>
</dbReference>
<dbReference type="CDD" id="cd10031">
    <property type="entry name" value="UDG-F5_TTUDGB_like"/>
    <property type="match status" value="1"/>
</dbReference>
<comment type="caution">
    <text evidence="11">The sequence shown here is derived from an EMBL/GenBank/DDBJ whole genome shotgun (WGS) entry which is preliminary data.</text>
</comment>
<evidence type="ECO:0000256" key="4">
    <source>
        <dbReference type="ARBA" id="ARBA00022801"/>
    </source>
</evidence>
<accession>A0ABX1T522</accession>
<keyword evidence="2" id="KW-0479">Metal-binding</keyword>
<evidence type="ECO:0000259" key="10">
    <source>
        <dbReference type="SMART" id="SM00986"/>
    </source>
</evidence>
<dbReference type="RefSeq" id="WP_169036622.1">
    <property type="nucleotide sequence ID" value="NZ_LANA01000002.1"/>
</dbReference>
<evidence type="ECO:0000256" key="8">
    <source>
        <dbReference type="ARBA" id="ARBA00023779"/>
    </source>
</evidence>
<keyword evidence="5" id="KW-0408">Iron</keyword>
<name>A0ABX1T522_PELUQ</name>
<sequence length="224" mass="25465">MTLKFKKLNNTIIKCKKCPRLIKFSKIISVKKRKHNISEVYWGKPVTGFGDINAKLMIIGLAPAAHGGTRTGRAFTGDKSGDFLFSCLYKTGISNLPTSTHIKDGLKIYSTYITNILKCVPPGDKPLKVELDNCSNYFNNEIQNLKKLKVIITLGKIAFDNCIKFYKRNFKIHQKFIFKHGARYKLPDGKFLIPCYHPSPRNVNTKVIDSKKMINLLKIAKKII</sequence>
<keyword evidence="4" id="KW-0378">Hydrolase</keyword>
<keyword evidence="12" id="KW-1185">Reference proteome</keyword>
<keyword evidence="1" id="KW-0004">4Fe-4S</keyword>
<dbReference type="SMART" id="SM00986">
    <property type="entry name" value="UDG"/>
    <property type="match status" value="1"/>
</dbReference>
<evidence type="ECO:0000256" key="5">
    <source>
        <dbReference type="ARBA" id="ARBA00023004"/>
    </source>
</evidence>
<evidence type="ECO:0000256" key="7">
    <source>
        <dbReference type="ARBA" id="ARBA00023204"/>
    </source>
</evidence>
<reference evidence="11 12" key="1">
    <citation type="submission" date="2019-07" db="EMBL/GenBank/DDBJ databases">
        <title>SAR11 Genome Evolution.</title>
        <authorList>
            <person name="Giovannoni S."/>
        </authorList>
    </citation>
    <scope>NUCLEOTIDE SEQUENCE [LARGE SCALE GENOMIC DNA]</scope>
    <source>
        <strain evidence="11 12">HTCC9565</strain>
    </source>
</reference>
<evidence type="ECO:0000256" key="2">
    <source>
        <dbReference type="ARBA" id="ARBA00022723"/>
    </source>
</evidence>
<organism evidence="11 12">
    <name type="scientific">Pelagibacter ubique</name>
    <dbReference type="NCBI Taxonomy" id="198252"/>
    <lineage>
        <taxon>Bacteria</taxon>
        <taxon>Pseudomonadati</taxon>
        <taxon>Pseudomonadota</taxon>
        <taxon>Alphaproteobacteria</taxon>
        <taxon>Candidatus Pelagibacterales</taxon>
        <taxon>Candidatus Pelagibacteraceae</taxon>
        <taxon>Candidatus Pelagibacter</taxon>
    </lineage>
</organism>
<evidence type="ECO:0000256" key="3">
    <source>
        <dbReference type="ARBA" id="ARBA00022763"/>
    </source>
</evidence>
<dbReference type="InterPro" id="IPR005122">
    <property type="entry name" value="Uracil-DNA_glycosylase-like"/>
</dbReference>
<dbReference type="PANTHER" id="PTHR33693">
    <property type="entry name" value="TYPE-5 URACIL-DNA GLYCOSYLASE"/>
    <property type="match status" value="1"/>
</dbReference>
<gene>
    <name evidence="11" type="ORF">VP91_00012940</name>
</gene>
<dbReference type="InterPro" id="IPR051536">
    <property type="entry name" value="UDG_Type-4/5"/>
</dbReference>
<evidence type="ECO:0000256" key="9">
    <source>
        <dbReference type="ARBA" id="ARBA00023887"/>
    </source>
</evidence>
<evidence type="ECO:0000256" key="1">
    <source>
        <dbReference type="ARBA" id="ARBA00022485"/>
    </source>
</evidence>
<evidence type="ECO:0000256" key="6">
    <source>
        <dbReference type="ARBA" id="ARBA00023014"/>
    </source>
</evidence>
<dbReference type="EMBL" id="LANA01000002">
    <property type="protein sequence ID" value="NMN68129.1"/>
    <property type="molecule type" value="Genomic_DNA"/>
</dbReference>
<comment type="similarity">
    <text evidence="8">Belongs to the uracil-DNA glycosylase (UDG) superfamily. Type 5 (UDGb) family.</text>
</comment>
<keyword evidence="3" id="KW-0227">DNA damage</keyword>